<evidence type="ECO:0000256" key="5">
    <source>
        <dbReference type="ARBA" id="ARBA00022917"/>
    </source>
</evidence>
<accession>A0AAE0CL77</accession>
<evidence type="ECO:0000256" key="6">
    <source>
        <dbReference type="ARBA" id="ARBA00023146"/>
    </source>
</evidence>
<keyword evidence="8" id="KW-1185">Reference proteome</keyword>
<evidence type="ECO:0000256" key="1">
    <source>
        <dbReference type="ARBA" id="ARBA00005594"/>
    </source>
</evidence>
<dbReference type="GO" id="GO:0005524">
    <property type="term" value="F:ATP binding"/>
    <property type="evidence" value="ECO:0007669"/>
    <property type="project" value="UniProtKB-KW"/>
</dbReference>
<dbReference type="PANTHER" id="PTHR45794:SF1">
    <property type="entry name" value="LEUCINE--TRNA LIGASE, CYTOPLASMIC"/>
    <property type="match status" value="1"/>
</dbReference>
<keyword evidence="3" id="KW-0547">Nucleotide-binding</keyword>
<keyword evidence="4" id="KW-0067">ATP-binding</keyword>
<sequence>MLVEEYAGRRVHEAKPLVRNKLVELGGAVMYSEPEKKVMSREAEWKKMAEECLSYMNLYFDETRHGFEHTFSWLN</sequence>
<keyword evidence="6" id="KW-0030">Aminoacyl-tRNA synthetase</keyword>
<evidence type="ECO:0000256" key="4">
    <source>
        <dbReference type="ARBA" id="ARBA00022840"/>
    </source>
</evidence>
<dbReference type="AlphaFoldDB" id="A0AAE0CL77"/>
<protein>
    <submittedName>
        <fullName evidence="7">Uncharacterized protein</fullName>
    </submittedName>
</protein>
<dbReference type="PANTHER" id="PTHR45794">
    <property type="entry name" value="LEUCYL-TRNA SYNTHETASE"/>
    <property type="match status" value="1"/>
</dbReference>
<name>A0AAE0CL77_9ROSI</name>
<proteinExistence type="inferred from homology"/>
<dbReference type="GO" id="GO:0004823">
    <property type="term" value="F:leucine-tRNA ligase activity"/>
    <property type="evidence" value="ECO:0007669"/>
    <property type="project" value="InterPro"/>
</dbReference>
<gene>
    <name evidence="7" type="ORF">Ddye_008276</name>
</gene>
<dbReference type="InterPro" id="IPR009008">
    <property type="entry name" value="Val/Leu/Ile-tRNA-synth_edit"/>
</dbReference>
<dbReference type="EMBL" id="JANJYI010000003">
    <property type="protein sequence ID" value="KAK2655224.1"/>
    <property type="molecule type" value="Genomic_DNA"/>
</dbReference>
<reference evidence="7" key="1">
    <citation type="journal article" date="2023" name="Plant J.">
        <title>Genome sequences and population genomics provide insights into the demographic history, inbreeding, and mutation load of two 'living fossil' tree species of Dipteronia.</title>
        <authorList>
            <person name="Feng Y."/>
            <person name="Comes H.P."/>
            <person name="Chen J."/>
            <person name="Zhu S."/>
            <person name="Lu R."/>
            <person name="Zhang X."/>
            <person name="Li P."/>
            <person name="Qiu J."/>
            <person name="Olsen K.M."/>
            <person name="Qiu Y."/>
        </authorList>
    </citation>
    <scope>NUCLEOTIDE SEQUENCE</scope>
    <source>
        <strain evidence="7">KIB01</strain>
    </source>
</reference>
<dbReference type="GO" id="GO:0006429">
    <property type="term" value="P:leucyl-tRNA aminoacylation"/>
    <property type="evidence" value="ECO:0007669"/>
    <property type="project" value="InterPro"/>
</dbReference>
<evidence type="ECO:0000313" key="7">
    <source>
        <dbReference type="EMBL" id="KAK2655224.1"/>
    </source>
</evidence>
<dbReference type="Proteomes" id="UP001280121">
    <property type="component" value="Unassembled WGS sequence"/>
</dbReference>
<dbReference type="GO" id="GO:0002161">
    <property type="term" value="F:aminoacyl-tRNA deacylase activity"/>
    <property type="evidence" value="ECO:0007669"/>
    <property type="project" value="InterPro"/>
</dbReference>
<comment type="caution">
    <text evidence="7">The sequence shown here is derived from an EMBL/GenBank/DDBJ whole genome shotgun (WGS) entry which is preliminary data.</text>
</comment>
<evidence type="ECO:0000256" key="2">
    <source>
        <dbReference type="ARBA" id="ARBA00022598"/>
    </source>
</evidence>
<keyword evidence="5" id="KW-0648">Protein biosynthesis</keyword>
<evidence type="ECO:0000256" key="3">
    <source>
        <dbReference type="ARBA" id="ARBA00022741"/>
    </source>
</evidence>
<dbReference type="InterPro" id="IPR004493">
    <property type="entry name" value="Leu-tRNA-synth_Ia_arc/euk"/>
</dbReference>
<dbReference type="Gene3D" id="3.90.740.10">
    <property type="entry name" value="Valyl/Leucyl/Isoleucyl-tRNA synthetase, editing domain"/>
    <property type="match status" value="1"/>
</dbReference>
<evidence type="ECO:0000313" key="8">
    <source>
        <dbReference type="Proteomes" id="UP001280121"/>
    </source>
</evidence>
<comment type="similarity">
    <text evidence="1">Belongs to the class-I aminoacyl-tRNA synthetase family.</text>
</comment>
<keyword evidence="2" id="KW-0436">Ligase</keyword>
<organism evidence="7 8">
    <name type="scientific">Dipteronia dyeriana</name>
    <dbReference type="NCBI Taxonomy" id="168575"/>
    <lineage>
        <taxon>Eukaryota</taxon>
        <taxon>Viridiplantae</taxon>
        <taxon>Streptophyta</taxon>
        <taxon>Embryophyta</taxon>
        <taxon>Tracheophyta</taxon>
        <taxon>Spermatophyta</taxon>
        <taxon>Magnoliopsida</taxon>
        <taxon>eudicotyledons</taxon>
        <taxon>Gunneridae</taxon>
        <taxon>Pentapetalae</taxon>
        <taxon>rosids</taxon>
        <taxon>malvids</taxon>
        <taxon>Sapindales</taxon>
        <taxon>Sapindaceae</taxon>
        <taxon>Hippocastanoideae</taxon>
        <taxon>Acereae</taxon>
        <taxon>Dipteronia</taxon>
    </lineage>
</organism>